<dbReference type="InterPro" id="IPR051043">
    <property type="entry name" value="Sulfatase_Mod_Factor_Kinase"/>
</dbReference>
<organism evidence="3">
    <name type="scientific">Haptolina ericina</name>
    <dbReference type="NCBI Taxonomy" id="156174"/>
    <lineage>
        <taxon>Eukaryota</taxon>
        <taxon>Haptista</taxon>
        <taxon>Haptophyta</taxon>
        <taxon>Prymnesiophyceae</taxon>
        <taxon>Prymnesiales</taxon>
        <taxon>Prymnesiaceae</taxon>
        <taxon>Haptolina</taxon>
    </lineage>
</organism>
<dbReference type="InterPro" id="IPR042095">
    <property type="entry name" value="SUMF_sf"/>
</dbReference>
<dbReference type="Pfam" id="PF03781">
    <property type="entry name" value="FGE-sulfatase"/>
    <property type="match status" value="1"/>
</dbReference>
<evidence type="ECO:0000259" key="2">
    <source>
        <dbReference type="Pfam" id="PF03781"/>
    </source>
</evidence>
<dbReference type="EMBL" id="HBHX01023075">
    <property type="protein sequence ID" value="CAE0112151.1"/>
    <property type="molecule type" value="Transcribed_RNA"/>
</dbReference>
<feature type="region of interest" description="Disordered" evidence="1">
    <location>
        <begin position="93"/>
        <end position="132"/>
    </location>
</feature>
<sequence length="526" mass="57517">MHSPTGDSARMYTELDPNGTLRDKSWRAEAAWLIFQLNAACSALLTVCPSADLRQSPGLNPLEWTIGHVAFTFDMLIAQPLRLPTPGVIVAPRSAQQPAAAEGKPFGGGGSSPRDGGSGDSGTSQPPPPLLRTQAWTVYDSMRVSGAERWAMKEAGSLPDARPYLDQVAQMAAELVRVQADEEGMVAPVLSYLVLYTIVHTLWHAEDLVHTRHVNALPPPPPAATIAMVNGGLARRAIYAAGQLAAAVFVVMEGRDVRVPGGTFYIGAELDPDVPLVFDCEKWSHPIELAPFHISRHCVTNAEFADFVAAGAYQDETLWGFEGVRWLRSTGARHPWHWVPTEGARCGHMLRWFDATLAMPEAQPVSHVTWFEAEAYCNWAGRRLPTEAEWEAACCGVPGVGGTLAPHKARTFAWRDGGITEARANVGLRHASLLDVDALPEGDSAWGVRQMIGNVWEWTSSTFYPFPGFVIDYPYREQSAPWFGTNKVARGGCFATPDLVVRGDYRSFYHPSSRRELAIGFRTCAL</sequence>
<dbReference type="InterPro" id="IPR005532">
    <property type="entry name" value="SUMF_dom"/>
</dbReference>
<proteinExistence type="predicted"/>
<dbReference type="EMBL" id="HBHX01023076">
    <property type="protein sequence ID" value="CAE0112152.1"/>
    <property type="molecule type" value="Transcribed_RNA"/>
</dbReference>
<gene>
    <name evidence="3" type="ORF">HERI1096_LOCUS12811</name>
    <name evidence="4" type="ORF">HERI1096_LOCUS12812</name>
</gene>
<dbReference type="InterPro" id="IPR016187">
    <property type="entry name" value="CTDL_fold"/>
</dbReference>
<dbReference type="PANTHER" id="PTHR23150">
    <property type="entry name" value="SULFATASE MODIFYING FACTOR 1, 2"/>
    <property type="match status" value="1"/>
</dbReference>
<evidence type="ECO:0000313" key="4">
    <source>
        <dbReference type="EMBL" id="CAE0112152.1"/>
    </source>
</evidence>
<dbReference type="PANTHER" id="PTHR23150:SF36">
    <property type="entry name" value="HERCYNINE OXYGENASE"/>
    <property type="match status" value="1"/>
</dbReference>
<feature type="domain" description="Sulfatase-modifying factor enzyme-like" evidence="2">
    <location>
        <begin position="257"/>
        <end position="523"/>
    </location>
</feature>
<name>A0A6T9E696_9EUKA</name>
<reference evidence="3" key="1">
    <citation type="submission" date="2021-01" db="EMBL/GenBank/DDBJ databases">
        <authorList>
            <person name="Corre E."/>
            <person name="Pelletier E."/>
            <person name="Niang G."/>
            <person name="Scheremetjew M."/>
            <person name="Finn R."/>
            <person name="Kale V."/>
            <person name="Holt S."/>
            <person name="Cochrane G."/>
            <person name="Meng A."/>
            <person name="Brown T."/>
            <person name="Cohen L."/>
        </authorList>
    </citation>
    <scope>NUCLEOTIDE SEQUENCE</scope>
    <source>
        <strain evidence="3">CCMP281</strain>
    </source>
</reference>
<evidence type="ECO:0000313" key="3">
    <source>
        <dbReference type="EMBL" id="CAE0112151.1"/>
    </source>
</evidence>
<accession>A0A6T9E696</accession>
<evidence type="ECO:0000256" key="1">
    <source>
        <dbReference type="SAM" id="MobiDB-lite"/>
    </source>
</evidence>
<feature type="compositionally biased region" description="Gly residues" evidence="1">
    <location>
        <begin position="105"/>
        <end position="120"/>
    </location>
</feature>
<dbReference type="SUPFAM" id="SSF56436">
    <property type="entry name" value="C-type lectin-like"/>
    <property type="match status" value="1"/>
</dbReference>
<protein>
    <recommendedName>
        <fullName evidence="2">Sulfatase-modifying factor enzyme-like domain-containing protein</fullName>
    </recommendedName>
</protein>
<dbReference type="AlphaFoldDB" id="A0A6T9E696"/>
<dbReference type="Gene3D" id="3.90.1580.10">
    <property type="entry name" value="paralog of FGE (formylglycine-generating enzyme)"/>
    <property type="match status" value="1"/>
</dbReference>